<accession>H8G3D7</accession>
<sequence length="185" mass="19177">MPDENPSRSRAEAFPGRHLISTVTQMPSWIPRGLGMALLHAAAAVATAKFAVFQPTDRTFVTVIALALLVGTVALWSAIDAWTGLADAGRTWFIAALVAGVGAGVLTVVGRAVLVDRTGVSALASALTGGAAFTALLVLVPAGLGLLVGGRLGTRYRGTSDDTEDTEDTPRKPSPRPRREAEPAH</sequence>
<gene>
    <name evidence="3" type="ORF">SacazDRAFT_00027</name>
</gene>
<feature type="transmembrane region" description="Helical" evidence="2">
    <location>
        <begin position="59"/>
        <end position="79"/>
    </location>
</feature>
<organism evidence="3 4">
    <name type="scientific">Saccharomonospora azurea NA-128</name>
    <dbReference type="NCBI Taxonomy" id="882081"/>
    <lineage>
        <taxon>Bacteria</taxon>
        <taxon>Bacillati</taxon>
        <taxon>Actinomycetota</taxon>
        <taxon>Actinomycetes</taxon>
        <taxon>Pseudonocardiales</taxon>
        <taxon>Pseudonocardiaceae</taxon>
        <taxon>Saccharomonospora</taxon>
    </lineage>
</organism>
<evidence type="ECO:0000313" key="3">
    <source>
        <dbReference type="EMBL" id="EHY87015.1"/>
    </source>
</evidence>
<keyword evidence="4" id="KW-1185">Reference proteome</keyword>
<keyword evidence="2" id="KW-1133">Transmembrane helix</keyword>
<feature type="region of interest" description="Disordered" evidence="1">
    <location>
        <begin position="157"/>
        <end position="185"/>
    </location>
</feature>
<dbReference type="NCBIfam" id="NF037996">
    <property type="entry name" value="B-4DMT"/>
    <property type="match status" value="1"/>
</dbReference>
<name>H8G3D7_9PSEU</name>
<proteinExistence type="predicted"/>
<dbReference type="AlphaFoldDB" id="H8G3D7"/>
<evidence type="ECO:0000313" key="4">
    <source>
        <dbReference type="Proteomes" id="UP000004705"/>
    </source>
</evidence>
<protein>
    <submittedName>
        <fullName evidence="3">Uncharacterized protein</fullName>
    </submittedName>
</protein>
<reference evidence="3 4" key="1">
    <citation type="journal article" date="2012" name="Stand. Genomic Sci.">
        <title>Genome sequence of the soil bacterium Saccharomonospora azurea type strain (NA-128(T)).</title>
        <authorList>
            <person name="Klenk H.P."/>
            <person name="Held B."/>
            <person name="Lucas S."/>
            <person name="Lapidus A."/>
            <person name="Copeland A."/>
            <person name="Hammon N."/>
            <person name="Pitluck S."/>
            <person name="Goodwin L.A."/>
            <person name="Han C."/>
            <person name="Tapia R."/>
            <person name="Brambilla E.M."/>
            <person name="Potter G."/>
            <person name="Land M."/>
            <person name="Ivanova N."/>
            <person name="Rohde M."/>
            <person name="Goker M."/>
            <person name="Detter J.C."/>
            <person name="Kyrpides N.C."/>
            <person name="Woyke T."/>
        </authorList>
    </citation>
    <scope>NUCLEOTIDE SEQUENCE [LARGE SCALE GENOMIC DNA]</scope>
    <source>
        <strain evidence="3 4">NA-128</strain>
    </source>
</reference>
<keyword evidence="2" id="KW-0812">Transmembrane</keyword>
<dbReference type="Proteomes" id="UP000004705">
    <property type="component" value="Chromosome"/>
</dbReference>
<evidence type="ECO:0000256" key="2">
    <source>
        <dbReference type="SAM" id="Phobius"/>
    </source>
</evidence>
<feature type="transmembrane region" description="Helical" evidence="2">
    <location>
        <begin position="34"/>
        <end position="53"/>
    </location>
</feature>
<dbReference type="InterPro" id="IPR047958">
    <property type="entry name" value="B-4DMT-like"/>
</dbReference>
<evidence type="ECO:0000256" key="1">
    <source>
        <dbReference type="SAM" id="MobiDB-lite"/>
    </source>
</evidence>
<dbReference type="EMBL" id="CM001466">
    <property type="protein sequence ID" value="EHY87015.1"/>
    <property type="molecule type" value="Genomic_DNA"/>
</dbReference>
<keyword evidence="2" id="KW-0472">Membrane</keyword>
<dbReference type="HOGENOM" id="CLU_114109_0_0_11"/>
<feature type="transmembrane region" description="Helical" evidence="2">
    <location>
        <begin position="91"/>
        <end position="114"/>
    </location>
</feature>
<feature type="transmembrane region" description="Helical" evidence="2">
    <location>
        <begin position="126"/>
        <end position="148"/>
    </location>
</feature>